<proteinExistence type="predicted"/>
<dbReference type="EMBL" id="CAICTM010000071">
    <property type="protein sequence ID" value="CAB9499935.1"/>
    <property type="molecule type" value="Genomic_DNA"/>
</dbReference>
<accession>A0A9N8DDR7</accession>
<protein>
    <submittedName>
        <fullName evidence="1">Uncharacterized protein</fullName>
    </submittedName>
</protein>
<organism evidence="1 2">
    <name type="scientific">Seminavis robusta</name>
    <dbReference type="NCBI Taxonomy" id="568900"/>
    <lineage>
        <taxon>Eukaryota</taxon>
        <taxon>Sar</taxon>
        <taxon>Stramenopiles</taxon>
        <taxon>Ochrophyta</taxon>
        <taxon>Bacillariophyta</taxon>
        <taxon>Bacillariophyceae</taxon>
        <taxon>Bacillariophycidae</taxon>
        <taxon>Naviculales</taxon>
        <taxon>Naviculaceae</taxon>
        <taxon>Seminavis</taxon>
    </lineage>
</organism>
<evidence type="ECO:0000313" key="2">
    <source>
        <dbReference type="Proteomes" id="UP001153069"/>
    </source>
</evidence>
<sequence length="164" mass="18238">MNTATRNRITTMIANAQTASECQEIQAQLEALASGAKRKRAEMKAAERQDGLNYKGRGAQKCSFCTNTVNPDDEDFAVTCGACNKLACGDCYLSCKECQELVCFDCSHYCESCEENVCSKCETNECMRCNKETCSDCVFLVGPPQWKCCEGCRDGWVDDGWRSY</sequence>
<keyword evidence="2" id="KW-1185">Reference proteome</keyword>
<dbReference type="OrthoDB" id="10615953at2759"/>
<name>A0A9N8DDR7_9STRA</name>
<evidence type="ECO:0000313" key="1">
    <source>
        <dbReference type="EMBL" id="CAB9499935.1"/>
    </source>
</evidence>
<reference evidence="1" key="1">
    <citation type="submission" date="2020-06" db="EMBL/GenBank/DDBJ databases">
        <authorList>
            <consortium name="Plant Systems Biology data submission"/>
        </authorList>
    </citation>
    <scope>NUCLEOTIDE SEQUENCE</scope>
    <source>
        <strain evidence="1">D6</strain>
    </source>
</reference>
<dbReference type="Proteomes" id="UP001153069">
    <property type="component" value="Unassembled WGS sequence"/>
</dbReference>
<gene>
    <name evidence="1" type="ORF">SEMRO_72_G039780.1</name>
</gene>
<comment type="caution">
    <text evidence="1">The sequence shown here is derived from an EMBL/GenBank/DDBJ whole genome shotgun (WGS) entry which is preliminary data.</text>
</comment>
<dbReference type="AlphaFoldDB" id="A0A9N8DDR7"/>